<protein>
    <recommendedName>
        <fullName evidence="2">histidine kinase</fullName>
        <ecNumber evidence="2">2.7.13.3</ecNumber>
    </recommendedName>
</protein>
<evidence type="ECO:0000256" key="1">
    <source>
        <dbReference type="ARBA" id="ARBA00000085"/>
    </source>
</evidence>
<name>A0A923S4D5_9BURK</name>
<dbReference type="PROSITE" id="PS50109">
    <property type="entry name" value="HIS_KIN"/>
    <property type="match status" value="1"/>
</dbReference>
<evidence type="ECO:0000256" key="2">
    <source>
        <dbReference type="ARBA" id="ARBA00012438"/>
    </source>
</evidence>
<feature type="domain" description="Histidine kinase" evidence="4">
    <location>
        <begin position="351"/>
        <end position="601"/>
    </location>
</feature>
<dbReference type="InterPro" id="IPR004358">
    <property type="entry name" value="Sig_transdc_His_kin-like_C"/>
</dbReference>
<comment type="catalytic activity">
    <reaction evidence="1">
        <text>ATP + protein L-histidine = ADP + protein N-phospho-L-histidine.</text>
        <dbReference type="EC" id="2.7.13.3"/>
    </reaction>
</comment>
<dbReference type="GO" id="GO:0000155">
    <property type="term" value="F:phosphorelay sensor kinase activity"/>
    <property type="evidence" value="ECO:0007669"/>
    <property type="project" value="InterPro"/>
</dbReference>
<dbReference type="Gene3D" id="1.10.287.130">
    <property type="match status" value="1"/>
</dbReference>
<dbReference type="Pfam" id="PF02518">
    <property type="entry name" value="HATPase_c"/>
    <property type="match status" value="1"/>
</dbReference>
<dbReference type="Pfam" id="PF00512">
    <property type="entry name" value="HisKA"/>
    <property type="match status" value="1"/>
</dbReference>
<comment type="caution">
    <text evidence="5">The sequence shown here is derived from an EMBL/GenBank/DDBJ whole genome shotgun (WGS) entry which is preliminary data.</text>
</comment>
<dbReference type="EMBL" id="JACORU010000010">
    <property type="protein sequence ID" value="MBC5767361.1"/>
    <property type="molecule type" value="Genomic_DNA"/>
</dbReference>
<dbReference type="InterPro" id="IPR036097">
    <property type="entry name" value="HisK_dim/P_sf"/>
</dbReference>
<dbReference type="PANTHER" id="PTHR43065:SF50">
    <property type="entry name" value="HISTIDINE KINASE"/>
    <property type="match status" value="1"/>
</dbReference>
<dbReference type="InterPro" id="IPR036890">
    <property type="entry name" value="HATPase_C_sf"/>
</dbReference>
<evidence type="ECO:0000256" key="3">
    <source>
        <dbReference type="ARBA" id="ARBA00022553"/>
    </source>
</evidence>
<gene>
    <name evidence="5" type="ORF">H8R02_23045</name>
</gene>
<dbReference type="InterPro" id="IPR045812">
    <property type="entry name" value="DAHL"/>
</dbReference>
<dbReference type="PRINTS" id="PR00344">
    <property type="entry name" value="BCTRLSENSOR"/>
</dbReference>
<dbReference type="PANTHER" id="PTHR43065">
    <property type="entry name" value="SENSOR HISTIDINE KINASE"/>
    <property type="match status" value="1"/>
</dbReference>
<dbReference type="SMART" id="SM00387">
    <property type="entry name" value="HATPase_c"/>
    <property type="match status" value="1"/>
</dbReference>
<dbReference type="InterPro" id="IPR005467">
    <property type="entry name" value="His_kinase_dom"/>
</dbReference>
<sequence>MKLLRTSAIAAGAVVLVGALWFLYSRTQGADFALQNRVVADLRELEALDAEWTVDALRAKTGIDRKYATGQSPAERVVQAGQQLAPRVSQAAGNEAAGKFDEARKVFAQKAELARRFAEQNRVLRESLLFVTDESADLLALLRVQQREAMQGKAARGDGVERLSELGVRINELLTETLKYNLLTEGGALKRIESNLGDLSALLPQYPAHVAGPVQQLIEKFHGVQRIKAVEDQLLGEIAALPTKQRIADTERAVEAQRKQVLESTDFYRSLLIAYSASLLALVGWFAWRLVHSYRLIQHKNAELAQANDMLEHRVEERTMELKDALDHLKESEAALIQSEKMSSLGQMIAGVAHEINTPLAYVRNGLQVLDEQVPASAGLAEETRHLLDLLASGDAPEGEVSAQYARVAELCTVASEGHTVEELAGVIKDGIYGIEQISEIVTNLKNFSRLDRSKVAHFNLNDGLESTLVIAKNVVKMKKIEKRYAREAFVTGSPSQINQVFLNLITNAAQATGADGVITLTTRVEGARAVVQVADNGSGIPPDVLPKIFDPFFTTKKIGEGTGLGLSIAYKIIGEHGGTIGVDSKVGVGTTFTISLPVEVMREQEAANEEVAHA</sequence>
<keyword evidence="6" id="KW-1185">Reference proteome</keyword>
<dbReference type="Gene3D" id="3.30.565.10">
    <property type="entry name" value="Histidine kinase-like ATPase, C-terminal domain"/>
    <property type="match status" value="1"/>
</dbReference>
<organism evidence="5 6">
    <name type="scientific">Ramlibacter albus</name>
    <dbReference type="NCBI Taxonomy" id="2079448"/>
    <lineage>
        <taxon>Bacteria</taxon>
        <taxon>Pseudomonadati</taxon>
        <taxon>Pseudomonadota</taxon>
        <taxon>Betaproteobacteria</taxon>
        <taxon>Burkholderiales</taxon>
        <taxon>Comamonadaceae</taxon>
        <taxon>Ramlibacter</taxon>
    </lineage>
</organism>
<proteinExistence type="predicted"/>
<reference evidence="5" key="1">
    <citation type="submission" date="2020-08" db="EMBL/GenBank/DDBJ databases">
        <title>Ramlibacter sp. GTP1 16S ribosomal RNA gene genome sequencing and assembly.</title>
        <authorList>
            <person name="Kang M."/>
        </authorList>
    </citation>
    <scope>NUCLEOTIDE SEQUENCE</scope>
    <source>
        <strain evidence="5">GTP1</strain>
    </source>
</reference>
<dbReference type="InterPro" id="IPR003661">
    <property type="entry name" value="HisK_dim/P_dom"/>
</dbReference>
<dbReference type="RefSeq" id="WP_187083848.1">
    <property type="nucleotide sequence ID" value="NZ_JACORU010000010.1"/>
</dbReference>
<dbReference type="Pfam" id="PF19443">
    <property type="entry name" value="DAHL"/>
    <property type="match status" value="1"/>
</dbReference>
<evidence type="ECO:0000313" key="5">
    <source>
        <dbReference type="EMBL" id="MBC5767361.1"/>
    </source>
</evidence>
<dbReference type="Proteomes" id="UP000596827">
    <property type="component" value="Unassembled WGS sequence"/>
</dbReference>
<dbReference type="SUPFAM" id="SSF47384">
    <property type="entry name" value="Homodimeric domain of signal transducing histidine kinase"/>
    <property type="match status" value="1"/>
</dbReference>
<dbReference type="InterPro" id="IPR003594">
    <property type="entry name" value="HATPase_dom"/>
</dbReference>
<dbReference type="SMART" id="SM00388">
    <property type="entry name" value="HisKA"/>
    <property type="match status" value="1"/>
</dbReference>
<evidence type="ECO:0000259" key="4">
    <source>
        <dbReference type="PROSITE" id="PS50109"/>
    </source>
</evidence>
<dbReference type="AlphaFoldDB" id="A0A923S4D5"/>
<evidence type="ECO:0000313" key="6">
    <source>
        <dbReference type="Proteomes" id="UP000596827"/>
    </source>
</evidence>
<dbReference type="CDD" id="cd00082">
    <property type="entry name" value="HisKA"/>
    <property type="match status" value="1"/>
</dbReference>
<accession>A0A923S4D5</accession>
<dbReference type="EC" id="2.7.13.3" evidence="2"/>
<dbReference type="SUPFAM" id="SSF55874">
    <property type="entry name" value="ATPase domain of HSP90 chaperone/DNA topoisomerase II/histidine kinase"/>
    <property type="match status" value="1"/>
</dbReference>
<keyword evidence="3" id="KW-0597">Phosphoprotein</keyword>